<keyword evidence="2" id="KW-1185">Reference proteome</keyword>
<dbReference type="EMBL" id="CP037940">
    <property type="protein sequence ID" value="QBO35413.1"/>
    <property type="molecule type" value="Genomic_DNA"/>
</dbReference>
<accession>A0A4P6YS32</accession>
<dbReference type="Proteomes" id="UP000292886">
    <property type="component" value="Chromosome"/>
</dbReference>
<dbReference type="AlphaFoldDB" id="A0A4P6YS32"/>
<gene>
    <name evidence="1" type="ORF">EQG49_02500</name>
</gene>
<dbReference type="KEGG" id="wei:EQG49_02500"/>
<proteinExistence type="predicted"/>
<dbReference type="RefSeq" id="WP_133362493.1">
    <property type="nucleotide sequence ID" value="NZ_CP037940.1"/>
</dbReference>
<evidence type="ECO:0000313" key="1">
    <source>
        <dbReference type="EMBL" id="QBO35413.1"/>
    </source>
</evidence>
<protein>
    <submittedName>
        <fullName evidence="1">Uncharacterized protein</fullName>
    </submittedName>
</protein>
<sequence length="100" mass="11408">MLENGMVLGHPISTGIATMVMPERPSINIWGNDRVAYRDEIDLSEFVVDTEETGQLIERDDLTAYLADLVRFDVVKPEEVVNMPDWIKSAETAKETLIWR</sequence>
<reference evidence="2" key="1">
    <citation type="submission" date="2019-03" db="EMBL/GenBank/DDBJ databases">
        <title>Weissella sp. 26KH-42 Genome sequencing.</title>
        <authorList>
            <person name="Heo J."/>
            <person name="Kim S.-J."/>
            <person name="Kim J.-S."/>
            <person name="Hong S.-B."/>
            <person name="Kwon S.-W."/>
        </authorList>
    </citation>
    <scope>NUCLEOTIDE SEQUENCE [LARGE SCALE GENOMIC DNA]</scope>
    <source>
        <strain evidence="2">26KH-42</strain>
    </source>
</reference>
<organism evidence="1 2">
    <name type="scientific">Periweissella cryptocerci</name>
    <dbReference type="NCBI Taxonomy" id="2506420"/>
    <lineage>
        <taxon>Bacteria</taxon>
        <taxon>Bacillati</taxon>
        <taxon>Bacillota</taxon>
        <taxon>Bacilli</taxon>
        <taxon>Lactobacillales</taxon>
        <taxon>Lactobacillaceae</taxon>
        <taxon>Periweissella</taxon>
    </lineage>
</organism>
<evidence type="ECO:0000313" key="2">
    <source>
        <dbReference type="Proteomes" id="UP000292886"/>
    </source>
</evidence>
<name>A0A4P6YS32_9LACO</name>